<dbReference type="PANTHER" id="PTHR35535">
    <property type="entry name" value="HEAT SHOCK PROTEIN HSLJ"/>
    <property type="match status" value="1"/>
</dbReference>
<dbReference type="AlphaFoldDB" id="A0A2S7I6N7"/>
<keyword evidence="1" id="KW-0732">Signal</keyword>
<reference evidence="3 4" key="1">
    <citation type="submission" date="2018-02" db="EMBL/GenBank/DDBJ databases">
        <title>Draft genome sequence of bacterial isolates from marine environment.</title>
        <authorList>
            <person name="Singh S.K."/>
            <person name="Hill R."/>
            <person name="Major S."/>
            <person name="Cai H."/>
            <person name="Li Y."/>
        </authorList>
    </citation>
    <scope>NUCLEOTIDE SEQUENCE [LARGE SCALE GENOMIC DNA]</scope>
    <source>
        <strain evidence="3 4">IMET F</strain>
    </source>
</reference>
<dbReference type="Proteomes" id="UP000238565">
    <property type="component" value="Unassembled WGS sequence"/>
</dbReference>
<dbReference type="EMBL" id="PTPZ01000002">
    <property type="protein sequence ID" value="PPZ92231.1"/>
    <property type="molecule type" value="Genomic_DNA"/>
</dbReference>
<gene>
    <name evidence="3" type="ORF">C3729_04455</name>
</gene>
<accession>A0A2S7I6N7</accession>
<name>A0A2S7I6N7_9FLAO</name>
<feature type="domain" description="DUF306" evidence="2">
    <location>
        <begin position="31"/>
        <end position="134"/>
    </location>
</feature>
<evidence type="ECO:0000313" key="4">
    <source>
        <dbReference type="Proteomes" id="UP000238565"/>
    </source>
</evidence>
<feature type="chain" id="PRO_5015479997" evidence="1">
    <location>
        <begin position="23"/>
        <end position="141"/>
    </location>
</feature>
<dbReference type="InterPro" id="IPR005184">
    <property type="entry name" value="DUF306_Meta_HslJ"/>
</dbReference>
<comment type="caution">
    <text evidence="3">The sequence shown here is derived from an EMBL/GenBank/DDBJ whole genome shotgun (WGS) entry which is preliminary data.</text>
</comment>
<evidence type="ECO:0000259" key="2">
    <source>
        <dbReference type="Pfam" id="PF03724"/>
    </source>
</evidence>
<organism evidence="3 4">
    <name type="scientific">Cloacibacterium normanense</name>
    <dbReference type="NCBI Taxonomy" id="237258"/>
    <lineage>
        <taxon>Bacteria</taxon>
        <taxon>Pseudomonadati</taxon>
        <taxon>Bacteroidota</taxon>
        <taxon>Flavobacteriia</taxon>
        <taxon>Flavobacteriales</taxon>
        <taxon>Weeksellaceae</taxon>
    </lineage>
</organism>
<sequence length="141" mass="16329">MMKTRFFIISLLSISFFMMSFAPQKEVSSLKRKWMLVEFQGFTKEELIQKKAYLDLTHFEKGGGAKMGCNSIFFSVKLKNNHRIHFSGVGSTMMYCDGNMKLEENFGKLLPTITKYQVKGHFLTLKNKNGQAMKFVAEDWD</sequence>
<dbReference type="Gene3D" id="2.40.128.270">
    <property type="match status" value="1"/>
</dbReference>
<feature type="signal peptide" evidence="1">
    <location>
        <begin position="1"/>
        <end position="22"/>
    </location>
</feature>
<dbReference type="InterPro" id="IPR038670">
    <property type="entry name" value="HslJ-like_sf"/>
</dbReference>
<evidence type="ECO:0000256" key="1">
    <source>
        <dbReference type="SAM" id="SignalP"/>
    </source>
</evidence>
<dbReference type="Pfam" id="PF03724">
    <property type="entry name" value="META"/>
    <property type="match status" value="1"/>
</dbReference>
<protein>
    <submittedName>
        <fullName evidence="3">Heat-shock protein</fullName>
    </submittedName>
</protein>
<dbReference type="PANTHER" id="PTHR35535:SF2">
    <property type="entry name" value="DUF306 DOMAIN-CONTAINING PROTEIN"/>
    <property type="match status" value="1"/>
</dbReference>
<dbReference type="InterPro" id="IPR053147">
    <property type="entry name" value="Hsp_HslJ-like"/>
</dbReference>
<evidence type="ECO:0000313" key="3">
    <source>
        <dbReference type="EMBL" id="PPZ92231.1"/>
    </source>
</evidence>
<proteinExistence type="predicted"/>